<reference evidence="2" key="1">
    <citation type="submission" date="2022-08" db="EMBL/GenBank/DDBJ databases">
        <title>Genomic Encyclopedia of Type Strains, Phase V (KMG-V): Genome sequencing to study the core and pangenomes of soil and plant-associated prokaryotes.</title>
        <authorList>
            <person name="Whitman W."/>
        </authorList>
    </citation>
    <scope>NUCLEOTIDE SEQUENCE</scope>
    <source>
        <strain evidence="1">0</strain>
        <strain evidence="3">SP2017</strain>
        <strain evidence="4">SP3012</strain>
        <strain evidence="5">SP3026</strain>
        <strain evidence="2">SP3049</strain>
    </source>
</reference>
<evidence type="ECO:0000313" key="1">
    <source>
        <dbReference type="EMBL" id="MCS3678252.1"/>
    </source>
</evidence>
<evidence type="ECO:0008006" key="7">
    <source>
        <dbReference type="Google" id="ProtNLM"/>
    </source>
</evidence>
<protein>
    <recommendedName>
        <fullName evidence="7">TonB C-terminal domain-containing protein</fullName>
    </recommendedName>
</protein>
<dbReference type="RefSeq" id="WP_103015621.1">
    <property type="nucleotide sequence ID" value="NZ_CALTRV010000002.1"/>
</dbReference>
<evidence type="ECO:0000313" key="6">
    <source>
        <dbReference type="Proteomes" id="UP001155057"/>
    </source>
</evidence>
<evidence type="ECO:0000313" key="3">
    <source>
        <dbReference type="EMBL" id="MCS3950991.1"/>
    </source>
</evidence>
<dbReference type="Proteomes" id="UP001155144">
    <property type="component" value="Unassembled WGS sequence"/>
</dbReference>
<dbReference type="AlphaFoldDB" id="A0A840D973"/>
<dbReference type="EMBL" id="JANUBF010000003">
    <property type="protein sequence ID" value="MCS4035534.1"/>
    <property type="molecule type" value="Genomic_DNA"/>
</dbReference>
<dbReference type="Proteomes" id="UP001155010">
    <property type="component" value="Unassembled WGS sequence"/>
</dbReference>
<dbReference type="EMBL" id="JANUBL010000003">
    <property type="protein sequence ID" value="MCS4121697.1"/>
    <property type="molecule type" value="Genomic_DNA"/>
</dbReference>
<comment type="caution">
    <text evidence="2">The sequence shown here is derived from an EMBL/GenBank/DDBJ whole genome shotgun (WGS) entry which is preliminary data.</text>
</comment>
<proteinExistence type="predicted"/>
<accession>A0A840D973</accession>
<dbReference type="Gene3D" id="3.30.1150.10">
    <property type="match status" value="1"/>
</dbReference>
<dbReference type="GeneID" id="83727453"/>
<dbReference type="PROSITE" id="PS51257">
    <property type="entry name" value="PROKAR_LIPOPROTEIN"/>
    <property type="match status" value="1"/>
</dbReference>
<organism evidence="2 6">
    <name type="scientific">Salinibacter ruber</name>
    <dbReference type="NCBI Taxonomy" id="146919"/>
    <lineage>
        <taxon>Bacteria</taxon>
        <taxon>Pseudomonadati</taxon>
        <taxon>Rhodothermota</taxon>
        <taxon>Rhodothermia</taxon>
        <taxon>Rhodothermales</taxon>
        <taxon>Salinibacteraceae</taxon>
        <taxon>Salinibacter</taxon>
    </lineage>
</organism>
<dbReference type="EMBL" id="JANUAE010000003">
    <property type="protein sequence ID" value="MCS3709606.1"/>
    <property type="molecule type" value="Genomic_DNA"/>
</dbReference>
<evidence type="ECO:0000313" key="4">
    <source>
        <dbReference type="EMBL" id="MCS4035534.1"/>
    </source>
</evidence>
<dbReference type="EMBL" id="JANUAU010000006">
    <property type="protein sequence ID" value="MCS3678252.1"/>
    <property type="molecule type" value="Genomic_DNA"/>
</dbReference>
<evidence type="ECO:0000313" key="2">
    <source>
        <dbReference type="EMBL" id="MCS3709606.1"/>
    </source>
</evidence>
<name>A0A840D973_9BACT</name>
<evidence type="ECO:0000313" key="5">
    <source>
        <dbReference type="EMBL" id="MCS4121697.1"/>
    </source>
</evidence>
<dbReference type="Proteomes" id="UP001155057">
    <property type="component" value="Unassembled WGS sequence"/>
</dbReference>
<dbReference type="EMBL" id="JANUBB010000003">
    <property type="protein sequence ID" value="MCS3950991.1"/>
    <property type="molecule type" value="Genomic_DNA"/>
</dbReference>
<dbReference type="Proteomes" id="UP001155027">
    <property type="component" value="Unassembled WGS sequence"/>
</dbReference>
<dbReference type="Proteomes" id="UP001155040">
    <property type="component" value="Unassembled WGS sequence"/>
</dbReference>
<gene>
    <name evidence="5" type="ORF">GGP45_002050</name>
    <name evidence="2" type="ORF">GGP61_001209</name>
    <name evidence="1" type="ORF">GGP71_002182</name>
    <name evidence="3" type="ORF">GGP83_000932</name>
    <name evidence="4" type="ORF">GGQ01_000582</name>
</gene>
<sequence length="248" mass="27359">MFSTRNIATALVGVLFFFVVGCGGGNSPTAPPDGWQTSDMHWWAEGVDTSAVFITLDSLSSMGVENAEVQLSASGDVNQEQFQAAIKRSLLPLYRNNPMVVDSLFEEYAAPQLEEVDLGGNVLQSNGELKSDLLNKNQKVAYEAITEYFREPQRDQSPDNITWPDSLRSEEYSGVVQLQVHLDVEGEGENATSRADAVEVLSGPHPTLNRIALKAATQATWKPAYVLEDGSWTPTESWVQFNIPFQMR</sequence>